<proteinExistence type="predicted"/>
<comment type="caution">
    <text evidence="1">The sequence shown here is derived from an EMBL/GenBank/DDBJ whole genome shotgun (WGS) entry which is preliminary data.</text>
</comment>
<evidence type="ECO:0000313" key="2">
    <source>
        <dbReference type="Proteomes" id="UP000654004"/>
    </source>
</evidence>
<keyword evidence="2" id="KW-1185">Reference proteome</keyword>
<accession>A0ABQ2QEP4</accession>
<sequence>MKRKFTGSTTIAIALFVTSGVLASALGIRQIDRLTTTTALILTQNLQAGDVITSEALVRKKTEQQGIEQSIQNPQLLLGKVINVAKKSGEAIYANELATPKVKSLSYAVPEGRVLFTLSQPPSGLPFSKLNQGDRFDILVRGRTNVRTVARNVQLIGLLKPQNKNTANSGSKIESLNSQNTKATSGKTALVMAVRPADVYPLASIGANDIVTIVLHSAYDIANGTQPLLGMAKTHREVIIHSGNRRKTVSIARE</sequence>
<evidence type="ECO:0000313" key="1">
    <source>
        <dbReference type="EMBL" id="GGP75911.1"/>
    </source>
</evidence>
<evidence type="ECO:0008006" key="3">
    <source>
        <dbReference type="Google" id="ProtNLM"/>
    </source>
</evidence>
<name>A0ABQ2QEP4_9GAMM</name>
<dbReference type="RefSeq" id="WP_188953042.1">
    <property type="nucleotide sequence ID" value="NZ_BMQW01000001.1"/>
</dbReference>
<gene>
    <name evidence="1" type="ORF">GCM10009410_05230</name>
</gene>
<dbReference type="Proteomes" id="UP000654004">
    <property type="component" value="Unassembled WGS sequence"/>
</dbReference>
<protein>
    <recommendedName>
        <fullName evidence="3">Flp pilus assembly protein CpaB</fullName>
    </recommendedName>
</protein>
<dbReference type="EMBL" id="BMQW01000001">
    <property type="protein sequence ID" value="GGP75911.1"/>
    <property type="molecule type" value="Genomic_DNA"/>
</dbReference>
<reference evidence="2" key="1">
    <citation type="journal article" date="2019" name="Int. J. Syst. Evol. Microbiol.">
        <title>The Global Catalogue of Microorganisms (GCM) 10K type strain sequencing project: providing services to taxonomists for standard genome sequencing and annotation.</title>
        <authorList>
            <consortium name="The Broad Institute Genomics Platform"/>
            <consortium name="The Broad Institute Genome Sequencing Center for Infectious Disease"/>
            <person name="Wu L."/>
            <person name="Ma J."/>
        </authorList>
    </citation>
    <scope>NUCLEOTIDE SEQUENCE [LARGE SCALE GENOMIC DNA]</scope>
    <source>
        <strain evidence="2">JCM 32305</strain>
    </source>
</reference>
<organism evidence="1 2">
    <name type="scientific">Shewanella ulleungensis</name>
    <dbReference type="NCBI Taxonomy" id="2282699"/>
    <lineage>
        <taxon>Bacteria</taxon>
        <taxon>Pseudomonadati</taxon>
        <taxon>Pseudomonadota</taxon>
        <taxon>Gammaproteobacteria</taxon>
        <taxon>Alteromonadales</taxon>
        <taxon>Shewanellaceae</taxon>
        <taxon>Shewanella</taxon>
    </lineage>
</organism>